<organism evidence="4">
    <name type="scientific">freshwater metagenome</name>
    <dbReference type="NCBI Taxonomy" id="449393"/>
    <lineage>
        <taxon>unclassified sequences</taxon>
        <taxon>metagenomes</taxon>
        <taxon>ecological metagenomes</taxon>
    </lineage>
</organism>
<dbReference type="Pfam" id="PF02527">
    <property type="entry name" value="GidB"/>
    <property type="match status" value="1"/>
</dbReference>
<dbReference type="InterPro" id="IPR029063">
    <property type="entry name" value="SAM-dependent_MTases_sf"/>
</dbReference>
<keyword evidence="1" id="KW-0963">Cytoplasm</keyword>
<evidence type="ECO:0000256" key="3">
    <source>
        <dbReference type="ARBA" id="ARBA00022679"/>
    </source>
</evidence>
<proteinExistence type="predicted"/>
<evidence type="ECO:0000256" key="1">
    <source>
        <dbReference type="ARBA" id="ARBA00022490"/>
    </source>
</evidence>
<dbReference type="CDD" id="cd02440">
    <property type="entry name" value="AdoMet_MTases"/>
    <property type="match status" value="1"/>
</dbReference>
<dbReference type="PANTHER" id="PTHR31760">
    <property type="entry name" value="S-ADENOSYL-L-METHIONINE-DEPENDENT METHYLTRANSFERASES SUPERFAMILY PROTEIN"/>
    <property type="match status" value="1"/>
</dbReference>
<protein>
    <submittedName>
        <fullName evidence="4">Unannotated protein</fullName>
    </submittedName>
</protein>
<dbReference type="PANTHER" id="PTHR31760:SF0">
    <property type="entry name" value="S-ADENOSYL-L-METHIONINE-DEPENDENT METHYLTRANSFERASES SUPERFAMILY PROTEIN"/>
    <property type="match status" value="1"/>
</dbReference>
<dbReference type="EMBL" id="CAFBPC010000137">
    <property type="protein sequence ID" value="CAB5007145.1"/>
    <property type="molecule type" value="Genomic_DNA"/>
</dbReference>
<evidence type="ECO:0000313" key="4">
    <source>
        <dbReference type="EMBL" id="CAB5007145.1"/>
    </source>
</evidence>
<accession>A0A6J7PRH2</accession>
<dbReference type="GO" id="GO:0005829">
    <property type="term" value="C:cytosol"/>
    <property type="evidence" value="ECO:0007669"/>
    <property type="project" value="TreeGrafter"/>
</dbReference>
<keyword evidence="2" id="KW-0698">rRNA processing</keyword>
<evidence type="ECO:0000256" key="2">
    <source>
        <dbReference type="ARBA" id="ARBA00022552"/>
    </source>
</evidence>
<sequence length="185" mass="20075">MTASRKTLEDVLLTAQRLGTLGDRPIPEVIEHARYFVRALEGVTGRVADIGTGAGVPGLVIAVDRPDLDMVLVDRRENRMDELSRGVASMGLSDRVQVLIEDVGTMGTSSEFAAQFDAVVCRGFGPPDLTARLARPLLKNGGRLVVSEPPLFDPSRWPEDLLQRTHFGAPEYLQGVVVLTATPEK</sequence>
<keyword evidence="3" id="KW-0808">Transferase</keyword>
<reference evidence="4" key="1">
    <citation type="submission" date="2020-05" db="EMBL/GenBank/DDBJ databases">
        <authorList>
            <person name="Chiriac C."/>
            <person name="Salcher M."/>
            <person name="Ghai R."/>
            <person name="Kavagutti S V."/>
        </authorList>
    </citation>
    <scope>NUCLEOTIDE SEQUENCE</scope>
</reference>
<dbReference type="GO" id="GO:0070043">
    <property type="term" value="F:rRNA (guanine-N7-)-methyltransferase activity"/>
    <property type="evidence" value="ECO:0007669"/>
    <property type="project" value="TreeGrafter"/>
</dbReference>
<dbReference type="Gene3D" id="3.40.50.150">
    <property type="entry name" value="Vaccinia Virus protein VP39"/>
    <property type="match status" value="1"/>
</dbReference>
<name>A0A6J7PRH2_9ZZZZ</name>
<gene>
    <name evidence="4" type="ORF">UFOPK4057_00679</name>
</gene>
<dbReference type="InterPro" id="IPR003682">
    <property type="entry name" value="rRNA_ssu_MeTfrase_G"/>
</dbReference>
<dbReference type="SUPFAM" id="SSF53335">
    <property type="entry name" value="S-adenosyl-L-methionine-dependent methyltransferases"/>
    <property type="match status" value="1"/>
</dbReference>
<dbReference type="AlphaFoldDB" id="A0A6J7PRH2"/>